<organism evidence="3">
    <name type="scientific">Caenorhabditis remanei</name>
    <name type="common">Caenorhabditis vulgaris</name>
    <dbReference type="NCBI Taxonomy" id="31234"/>
    <lineage>
        <taxon>Eukaryota</taxon>
        <taxon>Metazoa</taxon>
        <taxon>Ecdysozoa</taxon>
        <taxon>Nematoda</taxon>
        <taxon>Chromadorea</taxon>
        <taxon>Rhabditida</taxon>
        <taxon>Rhabditina</taxon>
        <taxon>Rhabditomorpha</taxon>
        <taxon>Rhabditoidea</taxon>
        <taxon>Rhabditidae</taxon>
        <taxon>Peloderinae</taxon>
        <taxon>Caenorhabditis</taxon>
    </lineage>
</organism>
<protein>
    <submittedName>
        <fullName evidence="2">Uncharacterized protein</fullName>
    </submittedName>
</protein>
<keyword evidence="3" id="KW-1185">Reference proteome</keyword>
<dbReference type="EMBL" id="DS268471">
    <property type="protein sequence ID" value="EFP08160.1"/>
    <property type="molecule type" value="Genomic_DNA"/>
</dbReference>
<sequence>MTSYTLAVAAIYVAAAKYRKTWSEPFMEIVLTSVPTALCLVTAVMVWMIEKRKTRDGGYKEVEMVRK</sequence>
<keyword evidence="1" id="KW-0812">Transmembrane</keyword>
<dbReference type="eggNOG" id="KOG4293">
    <property type="taxonomic scope" value="Eukaryota"/>
</dbReference>
<gene>
    <name evidence="2" type="ORF">CRE_17284</name>
</gene>
<dbReference type="AlphaFoldDB" id="E3MRW7"/>
<feature type="transmembrane region" description="Helical" evidence="1">
    <location>
        <begin position="25"/>
        <end position="49"/>
    </location>
</feature>
<dbReference type="Proteomes" id="UP000008281">
    <property type="component" value="Unassembled WGS sequence"/>
</dbReference>
<accession>E3MRW7</accession>
<keyword evidence="1" id="KW-0472">Membrane</keyword>
<proteinExistence type="predicted"/>
<evidence type="ECO:0000313" key="3">
    <source>
        <dbReference type="Proteomes" id="UP000008281"/>
    </source>
</evidence>
<dbReference type="HOGENOM" id="CLU_2814882_0_0_1"/>
<keyword evidence="1" id="KW-1133">Transmembrane helix</keyword>
<dbReference type="InParanoid" id="E3MRW7"/>
<name>E3MRW7_CAERE</name>
<evidence type="ECO:0000313" key="2">
    <source>
        <dbReference type="EMBL" id="EFP08160.1"/>
    </source>
</evidence>
<dbReference type="STRING" id="31234.E3MRW7"/>
<reference evidence="2" key="1">
    <citation type="submission" date="2007-07" db="EMBL/GenBank/DDBJ databases">
        <title>PCAP assembly of the Caenorhabditis remanei genome.</title>
        <authorList>
            <consortium name="The Caenorhabditis remanei Sequencing Consortium"/>
            <person name="Wilson R.K."/>
        </authorList>
    </citation>
    <scope>NUCLEOTIDE SEQUENCE [LARGE SCALE GENOMIC DNA]</scope>
    <source>
        <strain evidence="2">PB4641</strain>
    </source>
</reference>
<evidence type="ECO:0000256" key="1">
    <source>
        <dbReference type="SAM" id="Phobius"/>
    </source>
</evidence>